<reference evidence="1" key="1">
    <citation type="journal article" date="2020" name="Nature">
        <title>Giant virus diversity and host interactions through global metagenomics.</title>
        <authorList>
            <person name="Schulz F."/>
            <person name="Roux S."/>
            <person name="Paez-Espino D."/>
            <person name="Jungbluth S."/>
            <person name="Walsh D.A."/>
            <person name="Denef V.J."/>
            <person name="McMahon K.D."/>
            <person name="Konstantinidis K.T."/>
            <person name="Eloe-Fadrosh E.A."/>
            <person name="Kyrpides N.C."/>
            <person name="Woyke T."/>
        </authorList>
    </citation>
    <scope>NUCLEOTIDE SEQUENCE</scope>
    <source>
        <strain evidence="1">GVMAG-S-1074260-58</strain>
    </source>
</reference>
<dbReference type="EMBL" id="MN740712">
    <property type="protein sequence ID" value="QHU09393.1"/>
    <property type="molecule type" value="Genomic_DNA"/>
</dbReference>
<proteinExistence type="predicted"/>
<organism evidence="1">
    <name type="scientific">viral metagenome</name>
    <dbReference type="NCBI Taxonomy" id="1070528"/>
    <lineage>
        <taxon>unclassified sequences</taxon>
        <taxon>metagenomes</taxon>
        <taxon>organismal metagenomes</taxon>
    </lineage>
</organism>
<evidence type="ECO:0000313" key="1">
    <source>
        <dbReference type="EMBL" id="QHU09393.1"/>
    </source>
</evidence>
<accession>A0A6C0JVI5</accession>
<protein>
    <submittedName>
        <fullName evidence="1">Uncharacterized protein</fullName>
    </submittedName>
</protein>
<dbReference type="AlphaFoldDB" id="A0A6C0JVI5"/>
<sequence>MIYLFTTRFNHSTWDQNHRWRETHGWEGCMYGTPSRIKDSIPIGAISFVLEMHNDLNEIQGIGLIVNHVDARKVCKIYEHGNYNRYLYHSSYRIDRTSLNTEELKVITILDTLVFKGKSHLKRGYGIMCVPTWIHTNSHISFQKKIMTMFKKRYITIHVPVY</sequence>
<name>A0A6C0JVI5_9ZZZZ</name>